<dbReference type="PRINTS" id="PR00248">
    <property type="entry name" value="GPCRMGR"/>
</dbReference>
<comment type="similarity">
    <text evidence="11">Belongs to the G-protein coupled receptor 3 family. TAS1R subfamily.</text>
</comment>
<dbReference type="InterPro" id="IPR000068">
    <property type="entry name" value="GPCR_3_Ca_sens_rcpt-rel"/>
</dbReference>
<evidence type="ECO:0000256" key="3">
    <source>
        <dbReference type="ARBA" id="ARBA00022692"/>
    </source>
</evidence>
<organism evidence="13 14">
    <name type="scientific">Carassius auratus</name>
    <name type="common">Goldfish</name>
    <dbReference type="NCBI Taxonomy" id="7957"/>
    <lineage>
        <taxon>Eukaryota</taxon>
        <taxon>Metazoa</taxon>
        <taxon>Chordata</taxon>
        <taxon>Craniata</taxon>
        <taxon>Vertebrata</taxon>
        <taxon>Euteleostomi</taxon>
        <taxon>Actinopterygii</taxon>
        <taxon>Neopterygii</taxon>
        <taxon>Teleostei</taxon>
        <taxon>Ostariophysi</taxon>
        <taxon>Cypriniformes</taxon>
        <taxon>Cyprinidae</taxon>
        <taxon>Cyprininae</taxon>
        <taxon>Carassius</taxon>
    </lineage>
</organism>
<comment type="subcellular location">
    <subcellularLocation>
        <location evidence="1">Cell membrane</location>
        <topology evidence="1">Multi-pass membrane protein</topology>
    </subcellularLocation>
</comment>
<dbReference type="SUPFAM" id="SSF53822">
    <property type="entry name" value="Periplasmic binding protein-like I"/>
    <property type="match status" value="1"/>
</dbReference>
<evidence type="ECO:0000256" key="1">
    <source>
        <dbReference type="ARBA" id="ARBA00004651"/>
    </source>
</evidence>
<keyword evidence="5" id="KW-1133">Transmembrane helix</keyword>
<keyword evidence="2" id="KW-1003">Cell membrane</keyword>
<dbReference type="KEGG" id="caua:113107945"/>
<keyword evidence="8" id="KW-0675">Receptor</keyword>
<proteinExistence type="inferred from homology"/>
<evidence type="ECO:0000256" key="2">
    <source>
        <dbReference type="ARBA" id="ARBA00022475"/>
    </source>
</evidence>
<keyword evidence="4" id="KW-0732">Signal</keyword>
<dbReference type="FunFam" id="3.40.50.2300:FF:000016">
    <property type="entry name" value="Taste 1 receptor member 2"/>
    <property type="match status" value="1"/>
</dbReference>
<evidence type="ECO:0000256" key="6">
    <source>
        <dbReference type="ARBA" id="ARBA00023040"/>
    </source>
</evidence>
<dbReference type="InterPro" id="IPR028082">
    <property type="entry name" value="Peripla_BP_I"/>
</dbReference>
<dbReference type="OrthoDB" id="5984008at2759"/>
<evidence type="ECO:0000313" key="13">
    <source>
        <dbReference type="Proteomes" id="UP000515129"/>
    </source>
</evidence>
<evidence type="ECO:0000256" key="11">
    <source>
        <dbReference type="ARBA" id="ARBA00038492"/>
    </source>
</evidence>
<dbReference type="InterPro" id="IPR000337">
    <property type="entry name" value="GPCR_3"/>
</dbReference>
<reference evidence="14" key="1">
    <citation type="submission" date="2025-08" db="UniProtKB">
        <authorList>
            <consortium name="RefSeq"/>
        </authorList>
    </citation>
    <scope>IDENTIFICATION</scope>
    <source>
        <strain evidence="14">Wakin</strain>
        <tissue evidence="14">Muscle</tissue>
    </source>
</reference>
<dbReference type="Gene3D" id="3.40.50.2300">
    <property type="match status" value="2"/>
</dbReference>
<evidence type="ECO:0000259" key="12">
    <source>
        <dbReference type="Pfam" id="PF01094"/>
    </source>
</evidence>
<dbReference type="PANTHER" id="PTHR24061">
    <property type="entry name" value="CALCIUM-SENSING RECEPTOR-RELATED"/>
    <property type="match status" value="1"/>
</dbReference>
<dbReference type="InterPro" id="IPR001828">
    <property type="entry name" value="ANF_lig-bd_rcpt"/>
</dbReference>
<evidence type="ECO:0000256" key="9">
    <source>
        <dbReference type="ARBA" id="ARBA00023180"/>
    </source>
</evidence>
<evidence type="ECO:0000313" key="14">
    <source>
        <dbReference type="RefSeq" id="XP_026126559.1"/>
    </source>
</evidence>
<dbReference type="GO" id="GO:0005886">
    <property type="term" value="C:plasma membrane"/>
    <property type="evidence" value="ECO:0007669"/>
    <property type="project" value="UniProtKB-SubCell"/>
</dbReference>
<dbReference type="AlphaFoldDB" id="A0A6P6PZD0"/>
<protein>
    <submittedName>
        <fullName evidence="14">Taste receptor type 1 member 2-like</fullName>
    </submittedName>
</protein>
<keyword evidence="7" id="KW-0472">Membrane</keyword>
<keyword evidence="13" id="KW-1185">Reference proteome</keyword>
<dbReference type="Gene3D" id="2.10.50.30">
    <property type="entry name" value="GPCR, family 3, nine cysteines domain"/>
    <property type="match status" value="1"/>
</dbReference>
<sequence length="557" mass="63222">MFLRHSTSKSGYEMLQVMRFAVEEINNSTTLLPNVSLGYYIFDHCSNTRNFHSVLSFISKNGSIKPKEKLNNYQPKVIALTGPYGGSRTISVAPLITMDLIPMVNYGASSYVLSDKLQYPSYVRTIPSNKDLILMTIQILRWFGWNWVAFLSSQQDLDGLNLFNKYIRNTGICLAYQEGLSLNANYSQTLKKINELNINVIIIFAWPQYADKIIKAAIASNIQDKVWIASQHWAMNKQLPREPGIRKIGTIIGITENLLSLPGFNEFVYKAKGTTDVGHNDRAENEVQGKSKTCNHDCDYCSLLTAEEIINENPTYSFAIYSAIYTIAHALHKVLQCDMNGCNKNIMVKPYMLLGEIKKLDFLLRGRHIKYDDHLDPTISFSVVLWRTDVNPPQFEMVGSYENHPEMYFTIDNSLLLWHNNGSVPFSNCSVECEAGYSRKPEGFHSCCFSCAKCPPNTYVDFSPSLKLVYIIELSVPWEGAVEEAYKHKRLRYAELATDAKQQGWIVKLRPVEVGFRGFVATSKSRLLRDMGVRGKAHRQAVNDLSAAAEKGSQWIW</sequence>
<evidence type="ECO:0000256" key="4">
    <source>
        <dbReference type="ARBA" id="ARBA00022729"/>
    </source>
</evidence>
<evidence type="ECO:0000256" key="5">
    <source>
        <dbReference type="ARBA" id="ARBA00022989"/>
    </source>
</evidence>
<dbReference type="Proteomes" id="UP000515129">
    <property type="component" value="Chromosome 8"/>
</dbReference>
<dbReference type="RefSeq" id="XP_026126559.1">
    <property type="nucleotide sequence ID" value="XM_026270774.1"/>
</dbReference>
<dbReference type="FunFam" id="2.10.50.30:FF:000004">
    <property type="entry name" value="Taste receptor type 1 member 3-like protein"/>
    <property type="match status" value="1"/>
</dbReference>
<dbReference type="InterPro" id="IPR038550">
    <property type="entry name" value="GPCR_3_9-Cys_sf"/>
</dbReference>
<gene>
    <name evidence="14" type="primary">LOC113107945</name>
</gene>
<accession>A0A6P6PZD0</accession>
<keyword evidence="10" id="KW-0807">Transducer</keyword>
<dbReference type="GO" id="GO:0004930">
    <property type="term" value="F:G protein-coupled receptor activity"/>
    <property type="evidence" value="ECO:0007669"/>
    <property type="project" value="UniProtKB-KW"/>
</dbReference>
<dbReference type="GeneID" id="113107945"/>
<keyword evidence="3" id="KW-0812">Transmembrane</keyword>
<feature type="domain" description="Receptor ligand binding region" evidence="12">
    <location>
        <begin position="15"/>
        <end position="386"/>
    </location>
</feature>
<evidence type="ECO:0000256" key="10">
    <source>
        <dbReference type="ARBA" id="ARBA00023224"/>
    </source>
</evidence>
<name>A0A6P6PZD0_CARAU</name>
<evidence type="ECO:0000256" key="8">
    <source>
        <dbReference type="ARBA" id="ARBA00023170"/>
    </source>
</evidence>
<dbReference type="PANTHER" id="PTHR24061:SF441">
    <property type="entry name" value="TASTE RECEPTOR TYPE 1 MEMBER 2B-RELATED"/>
    <property type="match status" value="1"/>
</dbReference>
<dbReference type="Pfam" id="PF01094">
    <property type="entry name" value="ANF_receptor"/>
    <property type="match status" value="1"/>
</dbReference>
<keyword evidence="9" id="KW-0325">Glycoprotein</keyword>
<evidence type="ECO:0000256" key="7">
    <source>
        <dbReference type="ARBA" id="ARBA00023136"/>
    </source>
</evidence>
<keyword evidence="6" id="KW-0297">G-protein coupled receptor</keyword>
<dbReference type="GO" id="GO:0050909">
    <property type="term" value="P:sensory perception of taste"/>
    <property type="evidence" value="ECO:0007669"/>
    <property type="project" value="UniProtKB-ARBA"/>
</dbReference>